<reference evidence="2 3" key="1">
    <citation type="journal article" date="2016" name="Nat. Commun.">
        <title>Thousands of microbial genomes shed light on interconnected biogeochemical processes in an aquifer system.</title>
        <authorList>
            <person name="Anantharaman K."/>
            <person name="Brown C.T."/>
            <person name="Hug L.A."/>
            <person name="Sharon I."/>
            <person name="Castelle C.J."/>
            <person name="Probst A.J."/>
            <person name="Thomas B.C."/>
            <person name="Singh A."/>
            <person name="Wilkins M.J."/>
            <person name="Karaoz U."/>
            <person name="Brodie E.L."/>
            <person name="Williams K.H."/>
            <person name="Hubbard S.S."/>
            <person name="Banfield J.F."/>
        </authorList>
    </citation>
    <scope>NUCLEOTIDE SEQUENCE [LARGE SCALE GENOMIC DNA]</scope>
</reference>
<feature type="transmembrane region" description="Helical" evidence="1">
    <location>
        <begin position="9"/>
        <end position="29"/>
    </location>
</feature>
<evidence type="ECO:0008006" key="4">
    <source>
        <dbReference type="Google" id="ProtNLM"/>
    </source>
</evidence>
<feature type="transmembrane region" description="Helical" evidence="1">
    <location>
        <begin position="314"/>
        <end position="333"/>
    </location>
</feature>
<evidence type="ECO:0000313" key="2">
    <source>
        <dbReference type="EMBL" id="OGE08898.1"/>
    </source>
</evidence>
<sequence>MNENIIKKISLLLLIYVFIVFGYIFSLGFYYVPGLIFLLISLFILLLFYKLDFRKILVNLDLHTLVDFVLVLFVYLSLVLYGGLYQNKSHHFLDLSRVLLVMSLLISFTYFVNVSKIPKLKRFFRLRFWFFILTALFLRLLMIWSSPSPSIDVFGIQKIAPRAIIEGNNPYSLIYHFPWQNEPLDVYSYGPFNIFLNFPAVLLLKDPRYIQIISELGIALLIYFILKKRSLSNKFAEKLPLIFLFNPRALFILEQAWVDPILVFFVFLFAGTLFIWKREFIAFFILGLALATKQYAVFLFPFLLMGGFLKIRNFLITVGVVIVTSLPFLIWNAKDFIRDVVLFNLILQKSRYDSLSLNTSFHNLTGDDIPKFFVVILELLLLLYLLRIQKKLIGSFVIFNSGVFALSTYLLYRLAFIHYYYFAGSMIFLATVLMIYEDAVENKKIRS</sequence>
<comment type="caution">
    <text evidence="2">The sequence shown here is derived from an EMBL/GenBank/DDBJ whole genome shotgun (WGS) entry which is preliminary data.</text>
</comment>
<dbReference type="AlphaFoldDB" id="A0A1F5HXM4"/>
<name>A0A1F5HXM4_9BACT</name>
<feature type="transmembrane region" description="Helical" evidence="1">
    <location>
        <begin position="256"/>
        <end position="275"/>
    </location>
</feature>
<keyword evidence="1" id="KW-0812">Transmembrane</keyword>
<gene>
    <name evidence="2" type="ORF">A3A60_00915</name>
</gene>
<evidence type="ECO:0000313" key="3">
    <source>
        <dbReference type="Proteomes" id="UP000179227"/>
    </source>
</evidence>
<evidence type="ECO:0000256" key="1">
    <source>
        <dbReference type="SAM" id="Phobius"/>
    </source>
</evidence>
<organism evidence="2 3">
    <name type="scientific">Candidatus Curtissbacteria bacterium RIFCSPLOWO2_01_FULL_42_26</name>
    <dbReference type="NCBI Taxonomy" id="1797729"/>
    <lineage>
        <taxon>Bacteria</taxon>
        <taxon>Candidatus Curtissiibacteriota</taxon>
    </lineage>
</organism>
<feature type="transmembrane region" description="Helical" evidence="1">
    <location>
        <begin position="393"/>
        <end position="412"/>
    </location>
</feature>
<feature type="transmembrane region" description="Helical" evidence="1">
    <location>
        <begin position="126"/>
        <end position="144"/>
    </location>
</feature>
<dbReference type="Proteomes" id="UP000179227">
    <property type="component" value="Unassembled WGS sequence"/>
</dbReference>
<feature type="transmembrane region" description="Helical" evidence="1">
    <location>
        <begin position="369"/>
        <end position="386"/>
    </location>
</feature>
<dbReference type="EMBL" id="MFBS01000030">
    <property type="protein sequence ID" value="OGE08898.1"/>
    <property type="molecule type" value="Genomic_DNA"/>
</dbReference>
<protein>
    <recommendedName>
        <fullName evidence="4">Glycosyltransferase RgtA/B/C/D-like domain-containing protein</fullName>
    </recommendedName>
</protein>
<feature type="transmembrane region" description="Helical" evidence="1">
    <location>
        <begin position="65"/>
        <end position="84"/>
    </location>
</feature>
<feature type="transmembrane region" description="Helical" evidence="1">
    <location>
        <begin position="418"/>
        <end position="436"/>
    </location>
</feature>
<accession>A0A1F5HXM4</accession>
<feature type="transmembrane region" description="Helical" evidence="1">
    <location>
        <begin position="281"/>
        <end position="302"/>
    </location>
</feature>
<feature type="transmembrane region" description="Helical" evidence="1">
    <location>
        <begin position="209"/>
        <end position="226"/>
    </location>
</feature>
<dbReference type="STRING" id="1797729.A3A60_00915"/>
<keyword evidence="1" id="KW-0472">Membrane</keyword>
<proteinExistence type="predicted"/>
<feature type="transmembrane region" description="Helical" evidence="1">
    <location>
        <begin position="35"/>
        <end position="53"/>
    </location>
</feature>
<feature type="transmembrane region" description="Helical" evidence="1">
    <location>
        <begin position="96"/>
        <end position="114"/>
    </location>
</feature>
<keyword evidence="1" id="KW-1133">Transmembrane helix</keyword>